<name>A0ABD0JJR7_9CAEN</name>
<proteinExistence type="predicted"/>
<dbReference type="Proteomes" id="UP001519460">
    <property type="component" value="Unassembled WGS sequence"/>
</dbReference>
<protein>
    <submittedName>
        <fullName evidence="1">Uncharacterized protein</fullName>
    </submittedName>
</protein>
<reference evidence="1 2" key="1">
    <citation type="journal article" date="2023" name="Sci. Data">
        <title>Genome assembly of the Korean intertidal mud-creeper Batillaria attramentaria.</title>
        <authorList>
            <person name="Patra A.K."/>
            <person name="Ho P.T."/>
            <person name="Jun S."/>
            <person name="Lee S.J."/>
            <person name="Kim Y."/>
            <person name="Won Y.J."/>
        </authorList>
    </citation>
    <scope>NUCLEOTIDE SEQUENCE [LARGE SCALE GENOMIC DNA]</scope>
    <source>
        <strain evidence="1">Wonlab-2016</strain>
    </source>
</reference>
<accession>A0ABD0JJR7</accession>
<keyword evidence="2" id="KW-1185">Reference proteome</keyword>
<comment type="caution">
    <text evidence="1">The sequence shown here is derived from an EMBL/GenBank/DDBJ whole genome shotgun (WGS) entry which is preliminary data.</text>
</comment>
<sequence length="74" mass="8121">MLSRQLVGGKVDWEVTPHCPPQGRVYLYGGYVTAAVCHTPGCVTPDLHKTSWPRLTDRGSSLSLSTLGLWRPIT</sequence>
<evidence type="ECO:0000313" key="1">
    <source>
        <dbReference type="EMBL" id="KAK7475190.1"/>
    </source>
</evidence>
<dbReference type="AlphaFoldDB" id="A0ABD0JJR7"/>
<organism evidence="1 2">
    <name type="scientific">Batillaria attramentaria</name>
    <dbReference type="NCBI Taxonomy" id="370345"/>
    <lineage>
        <taxon>Eukaryota</taxon>
        <taxon>Metazoa</taxon>
        <taxon>Spiralia</taxon>
        <taxon>Lophotrochozoa</taxon>
        <taxon>Mollusca</taxon>
        <taxon>Gastropoda</taxon>
        <taxon>Caenogastropoda</taxon>
        <taxon>Sorbeoconcha</taxon>
        <taxon>Cerithioidea</taxon>
        <taxon>Batillariidae</taxon>
        <taxon>Batillaria</taxon>
    </lineage>
</organism>
<dbReference type="EMBL" id="JACVVK020000413">
    <property type="protein sequence ID" value="KAK7475190.1"/>
    <property type="molecule type" value="Genomic_DNA"/>
</dbReference>
<evidence type="ECO:0000313" key="2">
    <source>
        <dbReference type="Proteomes" id="UP001519460"/>
    </source>
</evidence>
<gene>
    <name evidence="1" type="ORF">BaRGS_00033591</name>
</gene>